<evidence type="ECO:0000256" key="1">
    <source>
        <dbReference type="ARBA" id="ARBA00022485"/>
    </source>
</evidence>
<evidence type="ECO:0000259" key="7">
    <source>
        <dbReference type="Pfam" id="PF01077"/>
    </source>
</evidence>
<evidence type="ECO:0000256" key="6">
    <source>
        <dbReference type="ARBA" id="ARBA00023014"/>
    </source>
</evidence>
<dbReference type="GO" id="GO:0051539">
    <property type="term" value="F:4 iron, 4 sulfur cluster binding"/>
    <property type="evidence" value="ECO:0007669"/>
    <property type="project" value="UniProtKB-KW"/>
</dbReference>
<keyword evidence="2" id="KW-0349">Heme</keyword>
<dbReference type="InterPro" id="IPR045854">
    <property type="entry name" value="NO2/SO3_Rdtase_4Fe4S_sf"/>
</dbReference>
<dbReference type="InterPro" id="IPR005117">
    <property type="entry name" value="NiRdtase/SiRdtase_haem-b_fer"/>
</dbReference>
<dbReference type="Pfam" id="PF01077">
    <property type="entry name" value="NIR_SIR"/>
    <property type="match status" value="2"/>
</dbReference>
<evidence type="ECO:0000259" key="8">
    <source>
        <dbReference type="Pfam" id="PF03460"/>
    </source>
</evidence>
<keyword evidence="10" id="KW-1185">Reference proteome</keyword>
<sequence>MPQRLFYNSNNKEQNMQSFRTELENPVVEKDIIDLARKIELFREGKIHEEKFRSLRLARGVYGQRQPGVQMVRIKLPFGKVTFKQLLRIADISDEYGSGNLHLTTRQDIQIHYVSLDRTPELWSKLEQDDITLREACGNTVRNVTASPDAGINPEEPFDVSPYAHATFEYFLRNPICQEMGRKFKIAFSSSEKDTAFAYIHDVGFVPKIKDGERGFKVLLGGGLGAQPAIASVVHEFLHEDEIIPYIESVIRVFDRYGERNNRNKARMKFLIGKLGLEEMVRLIALERTANKFKTYKINRDSIAEPQIPAAVASIEAEDSLAYEVWRATNVFEQKQKGFYGVWVKVPVGDIKTDVARKLVDGIKDLVADEMRITANQGLLLKHVRPEALPALFKALNEVNLAEPGFDSLADVTTCPGTDTCNLGISNSMTFARVLENIVFDEYAEFVDNRDIKIKISGCMNSCGQHGLAHIGFHGSSLKAGARVLPSMQVLLGGGTVGDGIGRAADKVIKVPAKRAANVLRWVLNDYKANSIGGETFHQYYDAKGKDYFYQLLKPLADLTNLTDEEFVDWGHEETFKTAIGVGECASVIIDLVATLIFESEEKFGWAQAAFNESRWADSIYHTYTVFLSAAKALLLDKGINASTHATLIKEFDEKFVAAGEFPLAGTFNDLVLQINQNEPSEAFATQFMEQATAFLNQVKEKREALLQA</sequence>
<dbReference type="SUPFAM" id="SSF55124">
    <property type="entry name" value="Nitrite/Sulfite reductase N-terminal domain-like"/>
    <property type="match status" value="2"/>
</dbReference>
<proteinExistence type="predicted"/>
<feature type="domain" description="Nitrite/Sulfite reductase ferredoxin-like" evidence="8">
    <location>
        <begin position="333"/>
        <end position="399"/>
    </location>
</feature>
<dbReference type="Pfam" id="PF03460">
    <property type="entry name" value="NIR_SIR_ferr"/>
    <property type="match status" value="2"/>
</dbReference>
<evidence type="ECO:0000256" key="3">
    <source>
        <dbReference type="ARBA" id="ARBA00022723"/>
    </source>
</evidence>
<dbReference type="InterPro" id="IPR036136">
    <property type="entry name" value="Nit/Sulf_reduc_fer-like_dom_sf"/>
</dbReference>
<organism evidence="9 10">
    <name type="scientific">Mucilaginibacter yixingensis</name>
    <dbReference type="NCBI Taxonomy" id="1295612"/>
    <lineage>
        <taxon>Bacteria</taxon>
        <taxon>Pseudomonadati</taxon>
        <taxon>Bacteroidota</taxon>
        <taxon>Sphingobacteriia</taxon>
        <taxon>Sphingobacteriales</taxon>
        <taxon>Sphingobacteriaceae</taxon>
        <taxon>Mucilaginibacter</taxon>
    </lineage>
</organism>
<evidence type="ECO:0000256" key="2">
    <source>
        <dbReference type="ARBA" id="ARBA00022617"/>
    </source>
</evidence>
<feature type="domain" description="Nitrite/sulphite reductase 4Fe-4S" evidence="7">
    <location>
        <begin position="408"/>
        <end position="531"/>
    </location>
</feature>
<reference evidence="9 10" key="1">
    <citation type="submission" date="2018-04" db="EMBL/GenBank/DDBJ databases">
        <title>Genomic Encyclopedia of Archaeal and Bacterial Type Strains, Phase II (KMG-II): from individual species to whole genera.</title>
        <authorList>
            <person name="Goeker M."/>
        </authorList>
    </citation>
    <scope>NUCLEOTIDE SEQUENCE [LARGE SCALE GENOMIC DNA]</scope>
    <source>
        <strain evidence="9 10">DSM 26809</strain>
    </source>
</reference>
<name>A0A2T5J518_9SPHI</name>
<dbReference type="InterPro" id="IPR051329">
    <property type="entry name" value="NIR_SIR_4Fe-4S"/>
</dbReference>
<keyword evidence="5" id="KW-0408">Iron</keyword>
<evidence type="ECO:0000313" key="9">
    <source>
        <dbReference type="EMBL" id="PTQ92921.1"/>
    </source>
</evidence>
<dbReference type="GO" id="GO:0046872">
    <property type="term" value="F:metal ion binding"/>
    <property type="evidence" value="ECO:0007669"/>
    <property type="project" value="UniProtKB-KW"/>
</dbReference>
<dbReference type="Gene3D" id="3.90.480.10">
    <property type="entry name" value="Sulfite Reductase Hemoprotein,Domain 2"/>
    <property type="match status" value="1"/>
</dbReference>
<keyword evidence="4" id="KW-0560">Oxidoreductase</keyword>
<gene>
    <name evidence="9" type="ORF">C8P68_11052</name>
</gene>
<keyword evidence="3" id="KW-0479">Metal-binding</keyword>
<keyword evidence="1" id="KW-0004">4Fe-4S</keyword>
<dbReference type="Gene3D" id="3.30.413.10">
    <property type="entry name" value="Sulfite Reductase Hemoprotein, domain 1"/>
    <property type="match status" value="2"/>
</dbReference>
<protein>
    <submittedName>
        <fullName evidence="9">Sulfite reductase (Ferredoxin)</fullName>
    </submittedName>
</protein>
<dbReference type="GO" id="GO:0020037">
    <property type="term" value="F:heme binding"/>
    <property type="evidence" value="ECO:0007669"/>
    <property type="project" value="InterPro"/>
</dbReference>
<evidence type="ECO:0000256" key="4">
    <source>
        <dbReference type="ARBA" id="ARBA00023002"/>
    </source>
</evidence>
<keyword evidence="6" id="KW-0411">Iron-sulfur</keyword>
<feature type="domain" description="Nitrite/sulphite reductase 4Fe-4S" evidence="7">
    <location>
        <begin position="137"/>
        <end position="289"/>
    </location>
</feature>
<dbReference type="PANTHER" id="PTHR32439:SF9">
    <property type="entry name" value="BLR3264 PROTEIN"/>
    <property type="match status" value="1"/>
</dbReference>
<dbReference type="EMBL" id="QAOQ01000010">
    <property type="protein sequence ID" value="PTQ92921.1"/>
    <property type="molecule type" value="Genomic_DNA"/>
</dbReference>
<dbReference type="SUPFAM" id="SSF56014">
    <property type="entry name" value="Nitrite and sulphite reductase 4Fe-4S domain-like"/>
    <property type="match status" value="2"/>
</dbReference>
<comment type="caution">
    <text evidence="9">The sequence shown here is derived from an EMBL/GenBank/DDBJ whole genome shotgun (WGS) entry which is preliminary data.</text>
</comment>
<dbReference type="PANTHER" id="PTHR32439">
    <property type="entry name" value="FERREDOXIN--NITRITE REDUCTASE, CHLOROPLASTIC"/>
    <property type="match status" value="1"/>
</dbReference>
<accession>A0A2T5J518</accession>
<evidence type="ECO:0000313" key="10">
    <source>
        <dbReference type="Proteomes" id="UP000244168"/>
    </source>
</evidence>
<feature type="domain" description="Nitrite/Sulfite reductase ferredoxin-like" evidence="8">
    <location>
        <begin position="62"/>
        <end position="127"/>
    </location>
</feature>
<dbReference type="Proteomes" id="UP000244168">
    <property type="component" value="Unassembled WGS sequence"/>
</dbReference>
<dbReference type="GO" id="GO:0016491">
    <property type="term" value="F:oxidoreductase activity"/>
    <property type="evidence" value="ECO:0007669"/>
    <property type="project" value="UniProtKB-KW"/>
</dbReference>
<dbReference type="Gene3D" id="1.20.120.330">
    <property type="entry name" value="Nucleotidyltransferases domain 2"/>
    <property type="match status" value="1"/>
</dbReference>
<evidence type="ECO:0000256" key="5">
    <source>
        <dbReference type="ARBA" id="ARBA00023004"/>
    </source>
</evidence>
<dbReference type="InterPro" id="IPR006067">
    <property type="entry name" value="NO2/SO3_Rdtase_4Fe4S_dom"/>
</dbReference>
<dbReference type="AlphaFoldDB" id="A0A2T5J518"/>